<comment type="caution">
    <text evidence="2">The sequence shown here is derived from an EMBL/GenBank/DDBJ whole genome shotgun (WGS) entry which is preliminary data.</text>
</comment>
<evidence type="ECO:0000313" key="3">
    <source>
        <dbReference type="Proteomes" id="UP001066276"/>
    </source>
</evidence>
<protein>
    <submittedName>
        <fullName evidence="2">Uncharacterized protein</fullName>
    </submittedName>
</protein>
<evidence type="ECO:0000256" key="1">
    <source>
        <dbReference type="SAM" id="MobiDB-lite"/>
    </source>
</evidence>
<evidence type="ECO:0000313" key="2">
    <source>
        <dbReference type="EMBL" id="KAJ1215963.1"/>
    </source>
</evidence>
<dbReference type="EMBL" id="JANPWB010000001">
    <property type="protein sequence ID" value="KAJ1215963.1"/>
    <property type="molecule type" value="Genomic_DNA"/>
</dbReference>
<feature type="region of interest" description="Disordered" evidence="1">
    <location>
        <begin position="47"/>
        <end position="76"/>
    </location>
</feature>
<reference evidence="2" key="1">
    <citation type="journal article" date="2022" name="bioRxiv">
        <title>Sequencing and chromosome-scale assembly of the giantPleurodeles waltlgenome.</title>
        <authorList>
            <person name="Brown T."/>
            <person name="Elewa A."/>
            <person name="Iarovenko S."/>
            <person name="Subramanian E."/>
            <person name="Araus A.J."/>
            <person name="Petzold A."/>
            <person name="Susuki M."/>
            <person name="Suzuki K.-i.T."/>
            <person name="Hayashi T."/>
            <person name="Toyoda A."/>
            <person name="Oliveira C."/>
            <person name="Osipova E."/>
            <person name="Leigh N.D."/>
            <person name="Simon A."/>
            <person name="Yun M.H."/>
        </authorList>
    </citation>
    <scope>NUCLEOTIDE SEQUENCE</scope>
    <source>
        <strain evidence="2">20211129_DDA</strain>
        <tissue evidence="2">Liver</tissue>
    </source>
</reference>
<dbReference type="Proteomes" id="UP001066276">
    <property type="component" value="Chromosome 1_1"/>
</dbReference>
<dbReference type="AlphaFoldDB" id="A0AAV7WU00"/>
<organism evidence="2 3">
    <name type="scientific">Pleurodeles waltl</name>
    <name type="common">Iberian ribbed newt</name>
    <dbReference type="NCBI Taxonomy" id="8319"/>
    <lineage>
        <taxon>Eukaryota</taxon>
        <taxon>Metazoa</taxon>
        <taxon>Chordata</taxon>
        <taxon>Craniata</taxon>
        <taxon>Vertebrata</taxon>
        <taxon>Euteleostomi</taxon>
        <taxon>Amphibia</taxon>
        <taxon>Batrachia</taxon>
        <taxon>Caudata</taxon>
        <taxon>Salamandroidea</taxon>
        <taxon>Salamandridae</taxon>
        <taxon>Pleurodelinae</taxon>
        <taxon>Pleurodeles</taxon>
    </lineage>
</organism>
<sequence>MAAPTPASASGLEYFPASSHRAVQFLTISGGPAAAPVLTVLPRSFGAQEPRTAPPALSGSRWRALSPPILRPGESH</sequence>
<proteinExistence type="predicted"/>
<accession>A0AAV7WU00</accession>
<name>A0AAV7WU00_PLEWA</name>
<keyword evidence="3" id="KW-1185">Reference proteome</keyword>
<gene>
    <name evidence="2" type="ORF">NDU88_003569</name>
</gene>